<accession>A0A183D036</accession>
<proteinExistence type="predicted"/>
<feature type="signal peptide" evidence="1">
    <location>
        <begin position="1"/>
        <end position="16"/>
    </location>
</feature>
<reference evidence="4" key="1">
    <citation type="submission" date="2016-06" db="UniProtKB">
        <authorList>
            <consortium name="WormBaseParasite"/>
        </authorList>
    </citation>
    <scope>IDENTIFICATION</scope>
</reference>
<evidence type="ECO:0000256" key="1">
    <source>
        <dbReference type="SAM" id="SignalP"/>
    </source>
</evidence>
<dbReference type="AlphaFoldDB" id="A0A183D036"/>
<evidence type="ECO:0000313" key="4">
    <source>
        <dbReference type="WBParaSite" id="GPUH_0000208201-mRNA-1"/>
    </source>
</evidence>
<dbReference type="Proteomes" id="UP000271098">
    <property type="component" value="Unassembled WGS sequence"/>
</dbReference>
<reference evidence="2 3" key="2">
    <citation type="submission" date="2018-11" db="EMBL/GenBank/DDBJ databases">
        <authorList>
            <consortium name="Pathogen Informatics"/>
        </authorList>
    </citation>
    <scope>NUCLEOTIDE SEQUENCE [LARGE SCALE GENOMIC DNA]</scope>
</reference>
<organism evidence="4">
    <name type="scientific">Gongylonema pulchrum</name>
    <dbReference type="NCBI Taxonomy" id="637853"/>
    <lineage>
        <taxon>Eukaryota</taxon>
        <taxon>Metazoa</taxon>
        <taxon>Ecdysozoa</taxon>
        <taxon>Nematoda</taxon>
        <taxon>Chromadorea</taxon>
        <taxon>Rhabditida</taxon>
        <taxon>Spirurina</taxon>
        <taxon>Spiruromorpha</taxon>
        <taxon>Spiruroidea</taxon>
        <taxon>Gongylonematidae</taxon>
        <taxon>Gongylonema</taxon>
    </lineage>
</organism>
<evidence type="ECO:0000313" key="3">
    <source>
        <dbReference type="Proteomes" id="UP000271098"/>
    </source>
</evidence>
<dbReference type="SUPFAM" id="SSF53335">
    <property type="entry name" value="S-adenosyl-L-methionine-dependent methyltransferases"/>
    <property type="match status" value="1"/>
</dbReference>
<dbReference type="GO" id="GO:0071164">
    <property type="term" value="F:RNA cap trimethylguanosine synthase activity"/>
    <property type="evidence" value="ECO:0007669"/>
    <property type="project" value="TreeGrafter"/>
</dbReference>
<dbReference type="PANTHER" id="PTHR14741:SF32">
    <property type="entry name" value="TRIMETHYLGUANOSINE SYNTHASE"/>
    <property type="match status" value="1"/>
</dbReference>
<sequence>MPFLFFLLEELAGVFFLDLTAMEPKHSSDTMGENFDFSFNEERDKWLIAKNALMTFAEDKDMPKYYHQRFRLFSKLNKGILMDREGWYSVTPEKIAAHIADRVVIKENAVILDAFAGVGGNSIQFARKGAYGTSPYDSIP</sequence>
<dbReference type="GO" id="GO:0005634">
    <property type="term" value="C:nucleus"/>
    <property type="evidence" value="ECO:0007669"/>
    <property type="project" value="TreeGrafter"/>
</dbReference>
<keyword evidence="1" id="KW-0732">Signal</keyword>
<feature type="chain" id="PRO_5043138521" evidence="1">
    <location>
        <begin position="17"/>
        <end position="140"/>
    </location>
</feature>
<gene>
    <name evidence="2" type="ORF">GPUH_LOCUS2077</name>
</gene>
<evidence type="ECO:0000313" key="2">
    <source>
        <dbReference type="EMBL" id="VDK31951.1"/>
    </source>
</evidence>
<name>A0A183D036_9BILA</name>
<dbReference type="InterPro" id="IPR029063">
    <property type="entry name" value="SAM-dependent_MTases_sf"/>
</dbReference>
<dbReference type="PANTHER" id="PTHR14741">
    <property type="entry name" value="S-ADENOSYLMETHIONINE-DEPENDENT METHYLTRANSFERASE RELATED"/>
    <property type="match status" value="1"/>
</dbReference>
<dbReference type="Gene3D" id="3.40.50.150">
    <property type="entry name" value="Vaccinia Virus protein VP39"/>
    <property type="match status" value="1"/>
</dbReference>
<dbReference type="OrthoDB" id="194443at2759"/>
<keyword evidence="3" id="KW-1185">Reference proteome</keyword>
<dbReference type="EMBL" id="UYRT01002892">
    <property type="protein sequence ID" value="VDK31951.1"/>
    <property type="molecule type" value="Genomic_DNA"/>
</dbReference>
<protein>
    <submittedName>
        <fullName evidence="4">Trimethylguanosine synthase</fullName>
    </submittedName>
</protein>
<dbReference type="WBParaSite" id="GPUH_0000208201-mRNA-1">
    <property type="protein sequence ID" value="GPUH_0000208201-mRNA-1"/>
    <property type="gene ID" value="GPUH_0000208201"/>
</dbReference>